<proteinExistence type="predicted"/>
<reference evidence="2" key="1">
    <citation type="journal article" date="2005" name="Nature">
        <title>The map-based sequence of the rice genome.</title>
        <authorList>
            <consortium name="International rice genome sequencing project (IRGSP)"/>
            <person name="Matsumoto T."/>
            <person name="Wu J."/>
            <person name="Kanamori H."/>
            <person name="Katayose Y."/>
            <person name="Fujisawa M."/>
            <person name="Namiki N."/>
            <person name="Mizuno H."/>
            <person name="Yamamoto K."/>
            <person name="Antonio B.A."/>
            <person name="Baba T."/>
            <person name="Sakata K."/>
            <person name="Nagamura Y."/>
            <person name="Aoki H."/>
            <person name="Arikawa K."/>
            <person name="Arita K."/>
            <person name="Bito T."/>
            <person name="Chiden Y."/>
            <person name="Fujitsuka N."/>
            <person name="Fukunaka R."/>
            <person name="Hamada M."/>
            <person name="Harada C."/>
            <person name="Hayashi A."/>
            <person name="Hijishita S."/>
            <person name="Honda M."/>
            <person name="Hosokawa S."/>
            <person name="Ichikawa Y."/>
            <person name="Idonuma A."/>
            <person name="Iijima M."/>
            <person name="Ikeda M."/>
            <person name="Ikeno M."/>
            <person name="Ito K."/>
            <person name="Ito S."/>
            <person name="Ito T."/>
            <person name="Ito Y."/>
            <person name="Ito Y."/>
            <person name="Iwabuchi A."/>
            <person name="Kamiya K."/>
            <person name="Karasawa W."/>
            <person name="Kurita K."/>
            <person name="Katagiri S."/>
            <person name="Kikuta A."/>
            <person name="Kobayashi H."/>
            <person name="Kobayashi N."/>
            <person name="Machita K."/>
            <person name="Maehara T."/>
            <person name="Masukawa M."/>
            <person name="Mizubayashi T."/>
            <person name="Mukai Y."/>
            <person name="Nagasaki H."/>
            <person name="Nagata Y."/>
            <person name="Naito S."/>
            <person name="Nakashima M."/>
            <person name="Nakama Y."/>
            <person name="Nakamichi Y."/>
            <person name="Nakamura M."/>
            <person name="Meguro A."/>
            <person name="Negishi M."/>
            <person name="Ohta I."/>
            <person name="Ohta T."/>
            <person name="Okamoto M."/>
            <person name="Ono N."/>
            <person name="Saji S."/>
            <person name="Sakaguchi M."/>
            <person name="Sakai K."/>
            <person name="Shibata M."/>
            <person name="Shimokawa T."/>
            <person name="Song J."/>
            <person name="Takazaki Y."/>
            <person name="Terasawa K."/>
            <person name="Tsugane M."/>
            <person name="Tsuji K."/>
            <person name="Ueda S."/>
            <person name="Waki K."/>
            <person name="Yamagata H."/>
            <person name="Yamamoto M."/>
            <person name="Yamamoto S."/>
            <person name="Yamane H."/>
            <person name="Yoshiki S."/>
            <person name="Yoshihara R."/>
            <person name="Yukawa K."/>
            <person name="Zhong H."/>
            <person name="Yano M."/>
            <person name="Yuan Q."/>
            <person name="Ouyang S."/>
            <person name="Liu J."/>
            <person name="Jones K.M."/>
            <person name="Gansberger K."/>
            <person name="Moffat K."/>
            <person name="Hill J."/>
            <person name="Bera J."/>
            <person name="Fadrosh D."/>
            <person name="Jin S."/>
            <person name="Johri S."/>
            <person name="Kim M."/>
            <person name="Overton L."/>
            <person name="Reardon M."/>
            <person name="Tsitrin T."/>
            <person name="Vuong H."/>
            <person name="Weaver B."/>
            <person name="Ciecko A."/>
            <person name="Tallon L."/>
            <person name="Jackson J."/>
            <person name="Pai G."/>
            <person name="Aken S.V."/>
            <person name="Utterback T."/>
            <person name="Reidmuller S."/>
            <person name="Feldblyum T."/>
            <person name="Hsiao J."/>
            <person name="Zismann V."/>
            <person name="Iobst S."/>
            <person name="de Vazeille A.R."/>
            <person name="Buell C.R."/>
            <person name="Ying K."/>
            <person name="Li Y."/>
            <person name="Lu T."/>
            <person name="Huang Y."/>
            <person name="Zhao Q."/>
            <person name="Feng Q."/>
            <person name="Zhang L."/>
            <person name="Zhu J."/>
            <person name="Weng Q."/>
            <person name="Mu J."/>
            <person name="Lu Y."/>
            <person name="Fan D."/>
            <person name="Liu Y."/>
            <person name="Guan J."/>
            <person name="Zhang Y."/>
            <person name="Yu S."/>
            <person name="Liu X."/>
            <person name="Zhang Y."/>
            <person name="Hong G."/>
            <person name="Han B."/>
            <person name="Choisne N."/>
            <person name="Demange N."/>
            <person name="Orjeda G."/>
            <person name="Samain S."/>
            <person name="Cattolico L."/>
            <person name="Pelletier E."/>
            <person name="Couloux A."/>
            <person name="Segurens B."/>
            <person name="Wincker P."/>
            <person name="D'Hont A."/>
            <person name="Scarpelli C."/>
            <person name="Weissenbach J."/>
            <person name="Salanoubat M."/>
            <person name="Quetier F."/>
            <person name="Yu Y."/>
            <person name="Kim H.R."/>
            <person name="Rambo T."/>
            <person name="Currie J."/>
            <person name="Collura K."/>
            <person name="Luo M."/>
            <person name="Yang T."/>
            <person name="Ammiraju J.S.S."/>
            <person name="Engler F."/>
            <person name="Soderlund C."/>
            <person name="Wing R.A."/>
            <person name="Palmer L.E."/>
            <person name="de la Bastide M."/>
            <person name="Spiegel L."/>
            <person name="Nascimento L."/>
            <person name="Zutavern T."/>
            <person name="O'Shaughnessy A."/>
            <person name="Dike S."/>
            <person name="Dedhia N."/>
            <person name="Preston R."/>
            <person name="Balija V."/>
            <person name="McCombie W.R."/>
            <person name="Chow T."/>
            <person name="Chen H."/>
            <person name="Chung M."/>
            <person name="Chen C."/>
            <person name="Shaw J."/>
            <person name="Wu H."/>
            <person name="Hsiao K."/>
            <person name="Chao Y."/>
            <person name="Chu M."/>
            <person name="Cheng C."/>
            <person name="Hour A."/>
            <person name="Lee P."/>
            <person name="Lin S."/>
            <person name="Lin Y."/>
            <person name="Liou J."/>
            <person name="Liu S."/>
            <person name="Hsing Y."/>
            <person name="Raghuvanshi S."/>
            <person name="Mohanty A."/>
            <person name="Bharti A.K."/>
            <person name="Gaur A."/>
            <person name="Gupta V."/>
            <person name="Kumar D."/>
            <person name="Ravi V."/>
            <person name="Vij S."/>
            <person name="Kapur A."/>
            <person name="Khurana P."/>
            <person name="Khurana P."/>
            <person name="Khurana J.P."/>
            <person name="Tyagi A.K."/>
            <person name="Gaikwad K."/>
            <person name="Singh A."/>
            <person name="Dalal V."/>
            <person name="Srivastava S."/>
            <person name="Dixit A."/>
            <person name="Pal A.K."/>
            <person name="Ghazi I.A."/>
            <person name="Yadav M."/>
            <person name="Pandit A."/>
            <person name="Bhargava A."/>
            <person name="Sureshbabu K."/>
            <person name="Batra K."/>
            <person name="Sharma T.R."/>
            <person name="Mohapatra T."/>
            <person name="Singh N.K."/>
            <person name="Messing J."/>
            <person name="Nelson A.B."/>
            <person name="Fuks G."/>
            <person name="Kavchok S."/>
            <person name="Keizer G."/>
            <person name="Linton E."/>
            <person name="Llaca V."/>
            <person name="Song R."/>
            <person name="Tanyolac B."/>
            <person name="Young S."/>
            <person name="Ho-Il K."/>
            <person name="Hahn J.H."/>
            <person name="Sangsakoo G."/>
            <person name="Vanavichit A."/>
            <person name="de Mattos Luiz.A.T."/>
            <person name="Zimmer P.D."/>
            <person name="Malone G."/>
            <person name="Dellagostin O."/>
            <person name="de Oliveira A.C."/>
            <person name="Bevan M."/>
            <person name="Bancroft I."/>
            <person name="Minx P."/>
            <person name="Cordum H."/>
            <person name="Wilson R."/>
            <person name="Cheng Z."/>
            <person name="Jin W."/>
            <person name="Jiang J."/>
            <person name="Leong S.A."/>
            <person name="Iwama H."/>
            <person name="Gojobori T."/>
            <person name="Itoh T."/>
            <person name="Niimura Y."/>
            <person name="Fujii Y."/>
            <person name="Habara T."/>
            <person name="Sakai H."/>
            <person name="Sato Y."/>
            <person name="Wilson G."/>
            <person name="Kumar K."/>
            <person name="McCouch S."/>
            <person name="Juretic N."/>
            <person name="Hoen D."/>
            <person name="Wright S."/>
            <person name="Bruskiewich R."/>
            <person name="Bureau T."/>
            <person name="Miyao A."/>
            <person name="Hirochika H."/>
            <person name="Nishikawa T."/>
            <person name="Kadowaki K."/>
            <person name="Sugiura M."/>
            <person name="Burr B."/>
            <person name="Sasaki T."/>
        </authorList>
    </citation>
    <scope>NUCLEOTIDE SEQUENCE [LARGE SCALE GENOMIC DNA]</scope>
    <source>
        <strain evidence="2">cv. Nipponbare</strain>
    </source>
</reference>
<name>Q6Z7T6_ORYSJ</name>
<sequence length="62" mass="6473">MSGGLSQQRAQRPVACGLCRLRTQRTAMPQGNRAATAKAAAAAAFTASHLNLRASLSLIVHL</sequence>
<gene>
    <name evidence="1" type="primary">P0516G10.8</name>
</gene>
<accession>Q6Z7T6</accession>
<dbReference type="EMBL" id="AP004815">
    <property type="protein sequence ID" value="BAD15752.1"/>
    <property type="molecule type" value="Genomic_DNA"/>
</dbReference>
<evidence type="ECO:0000313" key="1">
    <source>
        <dbReference type="EMBL" id="BAD15752.1"/>
    </source>
</evidence>
<dbReference type="AlphaFoldDB" id="Q6Z7T6"/>
<evidence type="ECO:0000313" key="2">
    <source>
        <dbReference type="Proteomes" id="UP000000763"/>
    </source>
</evidence>
<dbReference type="Proteomes" id="UP000000763">
    <property type="component" value="Chromosome 2"/>
</dbReference>
<protein>
    <submittedName>
        <fullName evidence="1">Uncharacterized protein</fullName>
    </submittedName>
</protein>
<organism evidence="1 2">
    <name type="scientific">Oryza sativa subsp. japonica</name>
    <name type="common">Rice</name>
    <dbReference type="NCBI Taxonomy" id="39947"/>
    <lineage>
        <taxon>Eukaryota</taxon>
        <taxon>Viridiplantae</taxon>
        <taxon>Streptophyta</taxon>
        <taxon>Embryophyta</taxon>
        <taxon>Tracheophyta</taxon>
        <taxon>Spermatophyta</taxon>
        <taxon>Magnoliopsida</taxon>
        <taxon>Liliopsida</taxon>
        <taxon>Poales</taxon>
        <taxon>Poaceae</taxon>
        <taxon>BOP clade</taxon>
        <taxon>Oryzoideae</taxon>
        <taxon>Oryzeae</taxon>
        <taxon>Oryzinae</taxon>
        <taxon>Oryza</taxon>
        <taxon>Oryza sativa</taxon>
    </lineage>
</organism>
<reference evidence="2" key="2">
    <citation type="journal article" date="2008" name="Nucleic Acids Res.">
        <title>The rice annotation project database (RAP-DB): 2008 update.</title>
        <authorList>
            <consortium name="The rice annotation project (RAP)"/>
        </authorList>
    </citation>
    <scope>GENOME REANNOTATION</scope>
    <source>
        <strain evidence="2">cv. Nipponbare</strain>
    </source>
</reference>